<keyword evidence="3" id="KW-1185">Reference proteome</keyword>
<feature type="compositionally biased region" description="Low complexity" evidence="1">
    <location>
        <begin position="17"/>
        <end position="40"/>
    </location>
</feature>
<evidence type="ECO:0000256" key="1">
    <source>
        <dbReference type="SAM" id="MobiDB-lite"/>
    </source>
</evidence>
<evidence type="ECO:0000313" key="3">
    <source>
        <dbReference type="Proteomes" id="UP001160334"/>
    </source>
</evidence>
<feature type="compositionally biased region" description="Pro residues" evidence="1">
    <location>
        <begin position="120"/>
        <end position="140"/>
    </location>
</feature>
<feature type="compositionally biased region" description="Polar residues" evidence="1">
    <location>
        <begin position="161"/>
        <end position="171"/>
    </location>
</feature>
<accession>A0ABT6MI70</accession>
<feature type="region of interest" description="Disordered" evidence="1">
    <location>
        <begin position="1"/>
        <end position="171"/>
    </location>
</feature>
<feature type="compositionally biased region" description="Low complexity" evidence="1">
    <location>
        <begin position="54"/>
        <end position="67"/>
    </location>
</feature>
<feature type="compositionally biased region" description="Low complexity" evidence="1">
    <location>
        <begin position="92"/>
        <end position="119"/>
    </location>
</feature>
<gene>
    <name evidence="2" type="ORF">M2280_005181</name>
</gene>
<reference evidence="2 3" key="1">
    <citation type="submission" date="2023-04" db="EMBL/GenBank/DDBJ databases">
        <title>Forest soil microbial communities from Buena Vista Peninsula, Colon Province, Panama.</title>
        <authorList>
            <person name="Bouskill N."/>
        </authorList>
    </citation>
    <scope>NUCLEOTIDE SEQUENCE [LARGE SCALE GENOMIC DNA]</scope>
    <source>
        <strain evidence="2 3">CFH S0262</strain>
    </source>
</reference>
<dbReference type="EMBL" id="JARXVC010000017">
    <property type="protein sequence ID" value="MDH6283930.1"/>
    <property type="molecule type" value="Genomic_DNA"/>
</dbReference>
<dbReference type="RefSeq" id="WP_280763183.1">
    <property type="nucleotide sequence ID" value="NZ_JARXVC010000017.1"/>
</dbReference>
<proteinExistence type="predicted"/>
<evidence type="ECO:0000313" key="2">
    <source>
        <dbReference type="EMBL" id="MDH6283930.1"/>
    </source>
</evidence>
<sequence>MTSPFTTSRPAGRRRGPVAPIGATRQAAPSSAQSDTAQADAEADGATLRVVNNPTEPEAAEQELPPATDSDGEGSPVEEQAGEETESIDQVAGDGEPGDAPEGPASDAPGAPEPQAAQPQPQPQPQPQLEPAQEPEPQPETAPQTPAQTAPPKKSARSRKTTNSAPATETKQLVVIRDGKVTYAADSIHVVDLDAADETDNAHDLLDTITALKAAVEEGTVRDDIVATLFDLLRSKV</sequence>
<comment type="caution">
    <text evidence="2">The sequence shown here is derived from an EMBL/GenBank/DDBJ whole genome shotgun (WGS) entry which is preliminary data.</text>
</comment>
<protein>
    <submittedName>
        <fullName evidence="2">Uncharacterized protein</fullName>
    </submittedName>
</protein>
<organism evidence="2 3">
    <name type="scientific">Prescottella agglutinans</name>
    <dbReference type="NCBI Taxonomy" id="1644129"/>
    <lineage>
        <taxon>Bacteria</taxon>
        <taxon>Bacillati</taxon>
        <taxon>Actinomycetota</taxon>
        <taxon>Actinomycetes</taxon>
        <taxon>Mycobacteriales</taxon>
        <taxon>Nocardiaceae</taxon>
        <taxon>Prescottella</taxon>
    </lineage>
</organism>
<feature type="compositionally biased region" description="Low complexity" evidence="1">
    <location>
        <begin position="141"/>
        <end position="152"/>
    </location>
</feature>
<name>A0ABT6MI70_9NOCA</name>
<dbReference type="Proteomes" id="UP001160334">
    <property type="component" value="Unassembled WGS sequence"/>
</dbReference>